<dbReference type="AlphaFoldDB" id="A9NQD2"/>
<protein>
    <submittedName>
        <fullName evidence="1">Uncharacterized protein</fullName>
    </submittedName>
</protein>
<sequence>MSGLSKAIPQRSLRWRIIPSMLWMSHLQSRRTICSRRKRGQL</sequence>
<reference evidence="1" key="1">
    <citation type="journal article" date="2008" name="BMC Genomics">
        <title>A conifer genomics resource of 200,000 spruce (Picea spp.) ESTs and 6,464 high-quality, sequence-finished full-length cDNAs for Sitka spruce (Picea sitchensis).</title>
        <authorList>
            <person name="Ralph S.G."/>
            <person name="Chun H.J."/>
            <person name="Kolosova N."/>
            <person name="Cooper D."/>
            <person name="Oddy C."/>
            <person name="Ritland C.E."/>
            <person name="Kirkpatrick R."/>
            <person name="Moore R."/>
            <person name="Barber S."/>
            <person name="Holt R.A."/>
            <person name="Jones S.J."/>
            <person name="Marra M.A."/>
            <person name="Douglas C.J."/>
            <person name="Ritland K."/>
            <person name="Bohlmann J."/>
        </authorList>
    </citation>
    <scope>NUCLEOTIDE SEQUENCE</scope>
    <source>
        <tissue evidence="1">Green portion of the leader tissue</tissue>
    </source>
</reference>
<dbReference type="EMBL" id="EF083497">
    <property type="protein sequence ID" value="ABK22843.1"/>
    <property type="molecule type" value="mRNA"/>
</dbReference>
<accession>A9NQD2</accession>
<organism evidence="1">
    <name type="scientific">Picea sitchensis</name>
    <name type="common">Sitka spruce</name>
    <name type="synonym">Pinus sitchensis</name>
    <dbReference type="NCBI Taxonomy" id="3332"/>
    <lineage>
        <taxon>Eukaryota</taxon>
        <taxon>Viridiplantae</taxon>
        <taxon>Streptophyta</taxon>
        <taxon>Embryophyta</taxon>
        <taxon>Tracheophyta</taxon>
        <taxon>Spermatophyta</taxon>
        <taxon>Pinopsida</taxon>
        <taxon>Pinidae</taxon>
        <taxon>Conifers I</taxon>
        <taxon>Pinales</taxon>
        <taxon>Pinaceae</taxon>
        <taxon>Picea</taxon>
    </lineage>
</organism>
<evidence type="ECO:0000313" key="1">
    <source>
        <dbReference type="EMBL" id="ABK22843.1"/>
    </source>
</evidence>
<proteinExistence type="evidence at transcript level"/>
<name>A9NQD2_PICSI</name>